<dbReference type="AlphaFoldDB" id="A0A3N4HX60"/>
<evidence type="ECO:0000313" key="3">
    <source>
        <dbReference type="Proteomes" id="UP000275078"/>
    </source>
</evidence>
<gene>
    <name evidence="2" type="ORF">BJ508DRAFT_329387</name>
</gene>
<evidence type="ECO:0008006" key="4">
    <source>
        <dbReference type="Google" id="ProtNLM"/>
    </source>
</evidence>
<evidence type="ECO:0000256" key="1">
    <source>
        <dbReference type="SAM" id="SignalP"/>
    </source>
</evidence>
<organism evidence="2 3">
    <name type="scientific">Ascobolus immersus RN42</name>
    <dbReference type="NCBI Taxonomy" id="1160509"/>
    <lineage>
        <taxon>Eukaryota</taxon>
        <taxon>Fungi</taxon>
        <taxon>Dikarya</taxon>
        <taxon>Ascomycota</taxon>
        <taxon>Pezizomycotina</taxon>
        <taxon>Pezizomycetes</taxon>
        <taxon>Pezizales</taxon>
        <taxon>Ascobolaceae</taxon>
        <taxon>Ascobolus</taxon>
    </lineage>
</organism>
<proteinExistence type="predicted"/>
<name>A0A3N4HX60_ASCIM</name>
<sequence>MEALLLLGVAIAGSALLTNHKPAKKLLCHIDTYTSEMLRIHNTPPHPFTPGHWERSKRRYKCCVCKTKMDKGTWVYPCTVCKAGRRARCPYCVEVVQAGELPLRCGGKMRRPEVVLEEEVLEEEVLKEEVLEEEVLEEEVLDKKAPLVSSQVPVTRSEEQLPRYDDEWLPTYLDALDDGKQR</sequence>
<keyword evidence="1" id="KW-0732">Signal</keyword>
<accession>A0A3N4HX60</accession>
<protein>
    <recommendedName>
        <fullName evidence="4">PiggyBac transposable element-derived protein 4 C-terminal zinc-ribbon domain-containing protein</fullName>
    </recommendedName>
</protein>
<reference evidence="2 3" key="1">
    <citation type="journal article" date="2018" name="Nat. Ecol. Evol.">
        <title>Pezizomycetes genomes reveal the molecular basis of ectomycorrhizal truffle lifestyle.</title>
        <authorList>
            <person name="Murat C."/>
            <person name="Payen T."/>
            <person name="Noel B."/>
            <person name="Kuo A."/>
            <person name="Morin E."/>
            <person name="Chen J."/>
            <person name="Kohler A."/>
            <person name="Krizsan K."/>
            <person name="Balestrini R."/>
            <person name="Da Silva C."/>
            <person name="Montanini B."/>
            <person name="Hainaut M."/>
            <person name="Levati E."/>
            <person name="Barry K.W."/>
            <person name="Belfiori B."/>
            <person name="Cichocki N."/>
            <person name="Clum A."/>
            <person name="Dockter R.B."/>
            <person name="Fauchery L."/>
            <person name="Guy J."/>
            <person name="Iotti M."/>
            <person name="Le Tacon F."/>
            <person name="Lindquist E.A."/>
            <person name="Lipzen A."/>
            <person name="Malagnac F."/>
            <person name="Mello A."/>
            <person name="Molinier V."/>
            <person name="Miyauchi S."/>
            <person name="Poulain J."/>
            <person name="Riccioni C."/>
            <person name="Rubini A."/>
            <person name="Sitrit Y."/>
            <person name="Splivallo R."/>
            <person name="Traeger S."/>
            <person name="Wang M."/>
            <person name="Zifcakova L."/>
            <person name="Wipf D."/>
            <person name="Zambonelli A."/>
            <person name="Paolocci F."/>
            <person name="Nowrousian M."/>
            <person name="Ottonello S."/>
            <person name="Baldrian P."/>
            <person name="Spatafora J.W."/>
            <person name="Henrissat B."/>
            <person name="Nagy L.G."/>
            <person name="Aury J.M."/>
            <person name="Wincker P."/>
            <person name="Grigoriev I.V."/>
            <person name="Bonfante P."/>
            <person name="Martin F.M."/>
        </authorList>
    </citation>
    <scope>NUCLEOTIDE SEQUENCE [LARGE SCALE GENOMIC DNA]</scope>
    <source>
        <strain evidence="2 3">RN42</strain>
    </source>
</reference>
<keyword evidence="3" id="KW-1185">Reference proteome</keyword>
<evidence type="ECO:0000313" key="2">
    <source>
        <dbReference type="EMBL" id="RPA78259.1"/>
    </source>
</evidence>
<feature type="chain" id="PRO_5018333567" description="PiggyBac transposable element-derived protein 4 C-terminal zinc-ribbon domain-containing protein" evidence="1">
    <location>
        <begin position="16"/>
        <end position="182"/>
    </location>
</feature>
<dbReference type="EMBL" id="ML119713">
    <property type="protein sequence ID" value="RPA78259.1"/>
    <property type="molecule type" value="Genomic_DNA"/>
</dbReference>
<dbReference type="Proteomes" id="UP000275078">
    <property type="component" value="Unassembled WGS sequence"/>
</dbReference>
<feature type="signal peptide" evidence="1">
    <location>
        <begin position="1"/>
        <end position="15"/>
    </location>
</feature>